<keyword evidence="5" id="KW-1185">Reference proteome</keyword>
<proteinExistence type="predicted"/>
<dbReference type="AlphaFoldDB" id="A0A8T2Y8G3"/>
<feature type="coiled-coil region" evidence="1">
    <location>
        <begin position="391"/>
        <end position="418"/>
    </location>
</feature>
<dbReference type="SUPFAM" id="SSF117281">
    <property type="entry name" value="Kelch motif"/>
    <property type="match status" value="1"/>
</dbReference>
<dbReference type="PANTHER" id="PTHR46034">
    <property type="match status" value="1"/>
</dbReference>
<reference evidence="4" key="1">
    <citation type="journal article" date="2021" name="J. Hered.">
        <title>Genome Assembly of Salicaceae Populus deltoides (Eastern Cottonwood) I-69 Based on Nanopore Sequencing and Hi-C Technologies.</title>
        <authorList>
            <person name="Bai S."/>
            <person name="Wu H."/>
            <person name="Zhang J."/>
            <person name="Pan Z."/>
            <person name="Zhao W."/>
            <person name="Li Z."/>
            <person name="Tong C."/>
        </authorList>
    </citation>
    <scope>NUCLEOTIDE SEQUENCE</scope>
    <source>
        <tissue evidence="4">Leaf</tissue>
    </source>
</reference>
<evidence type="ECO:0000256" key="2">
    <source>
        <dbReference type="SAM" id="MobiDB-lite"/>
    </source>
</evidence>
<evidence type="ECO:0000259" key="3">
    <source>
        <dbReference type="PROSITE" id="PS51222"/>
    </source>
</evidence>
<feature type="region of interest" description="Disordered" evidence="2">
    <location>
        <begin position="277"/>
        <end position="298"/>
    </location>
</feature>
<feature type="domain" description="DCD" evidence="3">
    <location>
        <begin position="34"/>
        <end position="167"/>
    </location>
</feature>
<comment type="caution">
    <text evidence="4">The sequence shown here is derived from an EMBL/GenBank/DDBJ whole genome shotgun (WGS) entry which is preliminary data.</text>
</comment>
<dbReference type="EMBL" id="JACEGQ020000008">
    <property type="protein sequence ID" value="KAH8501327.1"/>
    <property type="molecule type" value="Genomic_DNA"/>
</dbReference>
<dbReference type="InterPro" id="IPR044832">
    <property type="entry name" value="NRP-like"/>
</dbReference>
<dbReference type="InterPro" id="IPR013989">
    <property type="entry name" value="Dev_and_cell_death_domain"/>
</dbReference>
<dbReference type="Gene3D" id="2.120.10.80">
    <property type="entry name" value="Kelch-type beta propeller"/>
    <property type="match status" value="1"/>
</dbReference>
<sequence>MGAGRKTWTLHLKEKSVSQTSVNSSITARNLRKSDLAGVIFGCKNNTIRECFSKQLFGIPGSHYPYVKKIDPGLPLFLFNYSDRKLHGIFEATSHGGWNIDPTAWTEDGSGITLYPAQVRIRVRMQCQPLVEDQFSPIIAENYYRPNLFWFELDQDQTNKFISKFSSSLVIASTKDMHNWNYLPCDPNARQENDYMDKFNDCKESTTTSSLPLKPWSALFKFETCPDTRAMTEKENAESSNVNLSNLDTSFADHIGVETCIDSTIKKKSLSALFTKSTDPGASEMTAEDNNESSDASVGNVENLDANKLSITTCMGTAFPEKPWSTWCESENRYDAREVMAVGGDGENSEVDSQERKNSEMESLYLRSVLAKLSMELEDLKSSQSSQVQKISYLEHELVQSRNEIKQLKDRCKMLEYVSFPAMGHLAEDGSELEEFNSCSDELILIGGFDGSSWLLGLDSYSPSQDQMESLTSMSAIRRYASAGRLNGEIYIFGGANDDGWYDTVESYNPLIKQWSSRPSLKRRKGSVASVSLEDKMLAVGGGDGVECFSEVEIFDLNVGRWIPTQSMRNKRFAAAAAEINGMLYVAGGYNGKEYLKSVERYDLREHTWARLDSMTTKRGSLSLVAMNEKLYALGGYDGDRMVSTVEVFDPRAGLWREAESMNSSRGYFGDVAMGDSIYVIGGLDNDNQILDTVECFREGHGWQEGFSKAIGKRCFLSAVVV</sequence>
<dbReference type="SMART" id="SM00767">
    <property type="entry name" value="DCD"/>
    <property type="match status" value="1"/>
</dbReference>
<dbReference type="PROSITE" id="PS51222">
    <property type="entry name" value="DCD"/>
    <property type="match status" value="1"/>
</dbReference>
<dbReference type="SMART" id="SM00612">
    <property type="entry name" value="Kelch"/>
    <property type="match status" value="6"/>
</dbReference>
<keyword evidence="1" id="KW-0175">Coiled coil</keyword>
<dbReference type="InterPro" id="IPR006652">
    <property type="entry name" value="Kelch_1"/>
</dbReference>
<dbReference type="Pfam" id="PF10539">
    <property type="entry name" value="Dev_Cell_Death"/>
    <property type="match status" value="1"/>
</dbReference>
<organism evidence="4 5">
    <name type="scientific">Populus deltoides</name>
    <name type="common">Eastern poplar</name>
    <name type="synonym">Eastern cottonwood</name>
    <dbReference type="NCBI Taxonomy" id="3696"/>
    <lineage>
        <taxon>Eukaryota</taxon>
        <taxon>Viridiplantae</taxon>
        <taxon>Streptophyta</taxon>
        <taxon>Embryophyta</taxon>
        <taxon>Tracheophyta</taxon>
        <taxon>Spermatophyta</taxon>
        <taxon>Magnoliopsida</taxon>
        <taxon>eudicotyledons</taxon>
        <taxon>Gunneridae</taxon>
        <taxon>Pentapetalae</taxon>
        <taxon>rosids</taxon>
        <taxon>fabids</taxon>
        <taxon>Malpighiales</taxon>
        <taxon>Salicaceae</taxon>
        <taxon>Saliceae</taxon>
        <taxon>Populus</taxon>
    </lineage>
</organism>
<protein>
    <recommendedName>
        <fullName evidence="3">DCD domain-containing protein</fullName>
    </recommendedName>
</protein>
<evidence type="ECO:0000313" key="4">
    <source>
        <dbReference type="EMBL" id="KAH8501327.1"/>
    </source>
</evidence>
<dbReference type="GO" id="GO:0034976">
    <property type="term" value="P:response to endoplasmic reticulum stress"/>
    <property type="evidence" value="ECO:0007669"/>
    <property type="project" value="InterPro"/>
</dbReference>
<dbReference type="PANTHER" id="PTHR46034:SF23">
    <property type="entry name" value="DCD (DEVELOPMENT AND CELL DEATH) DOMAIN PROTEIN"/>
    <property type="match status" value="1"/>
</dbReference>
<dbReference type="InterPro" id="IPR015915">
    <property type="entry name" value="Kelch-typ_b-propeller"/>
</dbReference>
<evidence type="ECO:0000313" key="5">
    <source>
        <dbReference type="Proteomes" id="UP000807159"/>
    </source>
</evidence>
<dbReference type="Pfam" id="PF01344">
    <property type="entry name" value="Kelch_1"/>
    <property type="match status" value="5"/>
</dbReference>
<dbReference type="Proteomes" id="UP000807159">
    <property type="component" value="Chromosome 8"/>
</dbReference>
<name>A0A8T2Y8G3_POPDE</name>
<evidence type="ECO:0000256" key="1">
    <source>
        <dbReference type="SAM" id="Coils"/>
    </source>
</evidence>
<accession>A0A8T2Y8G3</accession>
<gene>
    <name evidence="4" type="ORF">H0E87_016219</name>
</gene>